<organism evidence="3 4">
    <name type="scientific">Mycena rosella</name>
    <name type="common">Pink bonnet</name>
    <name type="synonym">Agaricus rosellus</name>
    <dbReference type="NCBI Taxonomy" id="1033263"/>
    <lineage>
        <taxon>Eukaryota</taxon>
        <taxon>Fungi</taxon>
        <taxon>Dikarya</taxon>
        <taxon>Basidiomycota</taxon>
        <taxon>Agaricomycotina</taxon>
        <taxon>Agaricomycetes</taxon>
        <taxon>Agaricomycetidae</taxon>
        <taxon>Agaricales</taxon>
        <taxon>Marasmiineae</taxon>
        <taxon>Mycenaceae</taxon>
        <taxon>Mycena</taxon>
    </lineage>
</organism>
<comment type="caution">
    <text evidence="3">The sequence shown here is derived from an EMBL/GenBank/DDBJ whole genome shotgun (WGS) entry which is preliminary data.</text>
</comment>
<dbReference type="Proteomes" id="UP001221757">
    <property type="component" value="Unassembled WGS sequence"/>
</dbReference>
<protein>
    <submittedName>
        <fullName evidence="3">Uncharacterized protein</fullName>
    </submittedName>
</protein>
<reference evidence="3" key="1">
    <citation type="submission" date="2023-03" db="EMBL/GenBank/DDBJ databases">
        <title>Massive genome expansion in bonnet fungi (Mycena s.s.) driven by repeated elements and novel gene families across ecological guilds.</title>
        <authorList>
            <consortium name="Lawrence Berkeley National Laboratory"/>
            <person name="Harder C.B."/>
            <person name="Miyauchi S."/>
            <person name="Viragh M."/>
            <person name="Kuo A."/>
            <person name="Thoen E."/>
            <person name="Andreopoulos B."/>
            <person name="Lu D."/>
            <person name="Skrede I."/>
            <person name="Drula E."/>
            <person name="Henrissat B."/>
            <person name="Morin E."/>
            <person name="Kohler A."/>
            <person name="Barry K."/>
            <person name="LaButti K."/>
            <person name="Morin E."/>
            <person name="Salamov A."/>
            <person name="Lipzen A."/>
            <person name="Mereny Z."/>
            <person name="Hegedus B."/>
            <person name="Baldrian P."/>
            <person name="Stursova M."/>
            <person name="Weitz H."/>
            <person name="Taylor A."/>
            <person name="Grigoriev I.V."/>
            <person name="Nagy L.G."/>
            <person name="Martin F."/>
            <person name="Kauserud H."/>
        </authorList>
    </citation>
    <scope>NUCLEOTIDE SEQUENCE</scope>
    <source>
        <strain evidence="3">CBHHK067</strain>
    </source>
</reference>
<accession>A0AAD7G690</accession>
<keyword evidence="2" id="KW-1133">Transmembrane helix</keyword>
<keyword evidence="2" id="KW-0472">Membrane</keyword>
<feature type="region of interest" description="Disordered" evidence="1">
    <location>
        <begin position="116"/>
        <end position="146"/>
    </location>
</feature>
<evidence type="ECO:0000313" key="3">
    <source>
        <dbReference type="EMBL" id="KAJ7671771.1"/>
    </source>
</evidence>
<gene>
    <name evidence="3" type="ORF">B0H17DRAFT_193542</name>
</gene>
<sequence length="268" mass="30573">MYTGLRGSNWPTSLAPPMSTAILSDATIAQDDRTTRNFFLAGIVLLCYDYLLTLVGRFSTFGSRAQTKLPMLRPAERCPRAVDRRTAATRRIVHPRDYRTHRRRRSRLACCSSRAHPNFDHDGPRMPQQSPPDPNIRRGLGSTTRRGRPAVGVYPISRLYAERNEIFRYETLWRIIVRDGAMYFGIICLSNLANILMYYFGDQLSAFAVSLSVTMICRLMLNLHDAAAINPEISVFVVTHTMELETLEMAEPPDRHRTVHLERDLGEC</sequence>
<keyword evidence="4" id="KW-1185">Reference proteome</keyword>
<evidence type="ECO:0000256" key="2">
    <source>
        <dbReference type="SAM" id="Phobius"/>
    </source>
</evidence>
<proteinExistence type="predicted"/>
<evidence type="ECO:0000313" key="4">
    <source>
        <dbReference type="Proteomes" id="UP001221757"/>
    </source>
</evidence>
<dbReference type="AlphaFoldDB" id="A0AAD7G690"/>
<name>A0AAD7G690_MYCRO</name>
<dbReference type="EMBL" id="JARKIE010000172">
    <property type="protein sequence ID" value="KAJ7671771.1"/>
    <property type="molecule type" value="Genomic_DNA"/>
</dbReference>
<evidence type="ECO:0000256" key="1">
    <source>
        <dbReference type="SAM" id="MobiDB-lite"/>
    </source>
</evidence>
<feature type="transmembrane region" description="Helical" evidence="2">
    <location>
        <begin position="38"/>
        <end position="58"/>
    </location>
</feature>
<keyword evidence="2" id="KW-0812">Transmembrane</keyword>